<accession>A0A4Y8L5E3</accession>
<dbReference type="AlphaFoldDB" id="A0A4Y8L5E3"/>
<dbReference type="Proteomes" id="UP000297861">
    <property type="component" value="Unassembled WGS sequence"/>
</dbReference>
<sequence length="356" mass="41755">MNHNLEIQKILLNIQQLKKAEDQLTLLKQAIALADANNDQDWGFDLRMDLIRTEQFTAHSQESFPAFAWILNTADNNPGMFSEEEILQEYKWLAAVSYNNLIITKEQIENIFEDFKSRCIKGGFSLREYYNIVANYSLFMGDKIAARTYLDNRDKEPEDALSSWSNDMITTIYVEMFEGEFEKAIAHINEFVANQSSHKMNSIPVYSGLIYYLGGKMDDDRVTKYFNEADDEFSKLSVLPFQLYEVTLMMYYMSKKQKDRAWMYFEKYVNLEIDAESAVRFDFALSVLHLLKGDDTRVLDMISSRQPYYREDNTYHLTDLYNYYLGVAADLADKFDQRNGNTHFKEQMDEVLSFFS</sequence>
<evidence type="ECO:0000313" key="2">
    <source>
        <dbReference type="Proteomes" id="UP000297861"/>
    </source>
</evidence>
<evidence type="ECO:0008006" key="3">
    <source>
        <dbReference type="Google" id="ProtNLM"/>
    </source>
</evidence>
<dbReference type="EMBL" id="SOML01000003">
    <property type="protein sequence ID" value="TFD97384.1"/>
    <property type="molecule type" value="Genomic_DNA"/>
</dbReference>
<keyword evidence="2" id="KW-1185">Reference proteome</keyword>
<reference evidence="1 2" key="1">
    <citation type="submission" date="2019-03" db="EMBL/GenBank/DDBJ databases">
        <title>San Antonio Military Medical Center submission to MRSN (WRAIR), pending publication.</title>
        <authorList>
            <person name="Blyth D.M."/>
            <person name="Mccarthy S.L."/>
            <person name="Schall S.E."/>
            <person name="Stam J.A."/>
            <person name="Ong A.C."/>
            <person name="Mcgann P.T."/>
        </authorList>
    </citation>
    <scope>NUCLEOTIDE SEQUENCE [LARGE SCALE GENOMIC DNA]</scope>
    <source>
        <strain evidence="1 2">MRSN571793</strain>
    </source>
</reference>
<evidence type="ECO:0000313" key="1">
    <source>
        <dbReference type="EMBL" id="TFD97384.1"/>
    </source>
</evidence>
<comment type="caution">
    <text evidence="1">The sequence shown here is derived from an EMBL/GenBank/DDBJ whole genome shotgun (WGS) entry which is preliminary data.</text>
</comment>
<name>A0A4Y8L5E3_9BACT</name>
<organism evidence="1 2">
    <name type="scientific">Dysgonomonas capnocytophagoides</name>
    <dbReference type="NCBI Taxonomy" id="45254"/>
    <lineage>
        <taxon>Bacteria</taxon>
        <taxon>Pseudomonadati</taxon>
        <taxon>Bacteroidota</taxon>
        <taxon>Bacteroidia</taxon>
        <taxon>Bacteroidales</taxon>
        <taxon>Dysgonomonadaceae</taxon>
        <taxon>Dysgonomonas</taxon>
    </lineage>
</organism>
<proteinExistence type="predicted"/>
<gene>
    <name evidence="1" type="ORF">E2605_06885</name>
</gene>
<dbReference type="STRING" id="1121485.GCA_000426485_02387"/>
<protein>
    <recommendedName>
        <fullName evidence="3">Tetratricopeptide repeat protein</fullName>
    </recommendedName>
</protein>
<dbReference type="OrthoDB" id="56388at2"/>
<dbReference type="RefSeq" id="WP_026626290.1">
    <property type="nucleotide sequence ID" value="NZ_JAWZLG010000100.1"/>
</dbReference>